<dbReference type="InterPro" id="IPR005517">
    <property type="entry name" value="Transl_elong_EFG/EF2_IV"/>
</dbReference>
<dbReference type="Pfam" id="PF00679">
    <property type="entry name" value="EFG_C"/>
    <property type="match status" value="1"/>
</dbReference>
<dbReference type="GO" id="GO:0003924">
    <property type="term" value="F:GTPase activity"/>
    <property type="evidence" value="ECO:0007669"/>
    <property type="project" value="InterPro"/>
</dbReference>
<dbReference type="FunFam" id="3.30.230.10:FF:000003">
    <property type="entry name" value="Elongation factor G"/>
    <property type="match status" value="1"/>
</dbReference>
<organism evidence="4 5">
    <name type="scientific">Candidatus Fimiplasma intestinipullorum</name>
    <dbReference type="NCBI Taxonomy" id="2840825"/>
    <lineage>
        <taxon>Bacteria</taxon>
        <taxon>Bacillati</taxon>
        <taxon>Bacillota</taxon>
        <taxon>Clostridia</taxon>
        <taxon>Eubacteriales</taxon>
        <taxon>Candidatus Fimiplasma</taxon>
    </lineage>
</organism>
<dbReference type="FunFam" id="3.30.70.240:FF:000001">
    <property type="entry name" value="Elongation factor G"/>
    <property type="match status" value="1"/>
</dbReference>
<dbReference type="Pfam" id="PF03764">
    <property type="entry name" value="EFG_IV"/>
    <property type="match status" value="1"/>
</dbReference>
<dbReference type="InterPro" id="IPR014721">
    <property type="entry name" value="Ribsml_uS5_D2-typ_fold_subgr"/>
</dbReference>
<dbReference type="Gene3D" id="3.40.50.300">
    <property type="entry name" value="P-loop containing nucleotide triphosphate hydrolases"/>
    <property type="match status" value="1"/>
</dbReference>
<dbReference type="SUPFAM" id="SSF52540">
    <property type="entry name" value="P-loop containing nucleoside triphosphate hydrolases"/>
    <property type="match status" value="1"/>
</dbReference>
<dbReference type="SMART" id="SM00838">
    <property type="entry name" value="EFG_C"/>
    <property type="match status" value="1"/>
</dbReference>
<dbReference type="Gene3D" id="3.30.70.870">
    <property type="entry name" value="Elongation Factor G (Translational Gtpase), domain 3"/>
    <property type="match status" value="1"/>
</dbReference>
<gene>
    <name evidence="4" type="ORF">IAD15_07110</name>
</gene>
<dbReference type="CDD" id="cd03713">
    <property type="entry name" value="EFG_mtEFG_C"/>
    <property type="match status" value="1"/>
</dbReference>
<dbReference type="Gene3D" id="2.40.30.10">
    <property type="entry name" value="Translation factors"/>
    <property type="match status" value="1"/>
</dbReference>
<dbReference type="InterPro" id="IPR047872">
    <property type="entry name" value="EFG_IV"/>
</dbReference>
<dbReference type="GO" id="GO:0032790">
    <property type="term" value="P:ribosome disassembly"/>
    <property type="evidence" value="ECO:0007669"/>
    <property type="project" value="TreeGrafter"/>
</dbReference>
<dbReference type="Pfam" id="PF00009">
    <property type="entry name" value="GTP_EFTU"/>
    <property type="match status" value="1"/>
</dbReference>
<dbReference type="PANTHER" id="PTHR43261:SF6">
    <property type="entry name" value="ELONGATION FACTOR G-LIKE PROTEIN"/>
    <property type="match status" value="1"/>
</dbReference>
<dbReference type="InterPro" id="IPR000795">
    <property type="entry name" value="T_Tr_GTP-bd_dom"/>
</dbReference>
<evidence type="ECO:0000313" key="4">
    <source>
        <dbReference type="EMBL" id="HIU13824.1"/>
    </source>
</evidence>
<dbReference type="AlphaFoldDB" id="A0A9D1L0J4"/>
<dbReference type="SUPFAM" id="SSF50447">
    <property type="entry name" value="Translation proteins"/>
    <property type="match status" value="1"/>
</dbReference>
<dbReference type="SMART" id="SM00889">
    <property type="entry name" value="EFG_IV"/>
    <property type="match status" value="1"/>
</dbReference>
<dbReference type="InterPro" id="IPR020568">
    <property type="entry name" value="Ribosomal_Su5_D2-typ_SF"/>
</dbReference>
<dbReference type="GO" id="GO:0005525">
    <property type="term" value="F:GTP binding"/>
    <property type="evidence" value="ECO:0007669"/>
    <property type="project" value="UniProtKB-KW"/>
</dbReference>
<dbReference type="InterPro" id="IPR035647">
    <property type="entry name" value="EFG_III/V"/>
</dbReference>
<dbReference type="PANTHER" id="PTHR43261">
    <property type="entry name" value="TRANSLATION ELONGATION FACTOR G-RELATED"/>
    <property type="match status" value="1"/>
</dbReference>
<keyword evidence="1" id="KW-0547">Nucleotide-binding</keyword>
<dbReference type="EMBL" id="DVMJ01000058">
    <property type="protein sequence ID" value="HIU13824.1"/>
    <property type="molecule type" value="Genomic_DNA"/>
</dbReference>
<dbReference type="SUPFAM" id="SSF54211">
    <property type="entry name" value="Ribosomal protein S5 domain 2-like"/>
    <property type="match status" value="1"/>
</dbReference>
<dbReference type="Pfam" id="PF22042">
    <property type="entry name" value="EF-G_D2"/>
    <property type="match status" value="1"/>
</dbReference>
<dbReference type="InterPro" id="IPR041095">
    <property type="entry name" value="EFG_II"/>
</dbReference>
<keyword evidence="2" id="KW-0342">GTP-binding</keyword>
<dbReference type="InterPro" id="IPR000640">
    <property type="entry name" value="EFG_V-like"/>
</dbReference>
<dbReference type="PRINTS" id="PR00315">
    <property type="entry name" value="ELONGATNFCT"/>
</dbReference>
<evidence type="ECO:0000259" key="3">
    <source>
        <dbReference type="PROSITE" id="PS51722"/>
    </source>
</evidence>
<dbReference type="Gene3D" id="3.30.70.240">
    <property type="match status" value="1"/>
</dbReference>
<dbReference type="NCBIfam" id="NF009381">
    <property type="entry name" value="PRK12740.1-5"/>
    <property type="match status" value="1"/>
</dbReference>
<dbReference type="CDD" id="cd01434">
    <property type="entry name" value="EFG_mtEFG1_IV"/>
    <property type="match status" value="1"/>
</dbReference>
<dbReference type="Pfam" id="PF14492">
    <property type="entry name" value="EFG_III"/>
    <property type="match status" value="1"/>
</dbReference>
<evidence type="ECO:0000256" key="2">
    <source>
        <dbReference type="ARBA" id="ARBA00023134"/>
    </source>
</evidence>
<dbReference type="NCBIfam" id="TIGR00231">
    <property type="entry name" value="small_GTP"/>
    <property type="match status" value="1"/>
</dbReference>
<accession>A0A9D1L0J4</accession>
<proteinExistence type="predicted"/>
<dbReference type="Proteomes" id="UP000824175">
    <property type="component" value="Unassembled WGS sequence"/>
</dbReference>
<protein>
    <submittedName>
        <fullName evidence="4">Elongation factor G</fullName>
    </submittedName>
</protein>
<keyword evidence="4" id="KW-0648">Protein biosynthesis</keyword>
<reference evidence="4" key="2">
    <citation type="journal article" date="2021" name="PeerJ">
        <title>Extensive microbial diversity within the chicken gut microbiome revealed by metagenomics and culture.</title>
        <authorList>
            <person name="Gilroy R."/>
            <person name="Ravi A."/>
            <person name="Getino M."/>
            <person name="Pursley I."/>
            <person name="Horton D.L."/>
            <person name="Alikhan N.F."/>
            <person name="Baker D."/>
            <person name="Gharbi K."/>
            <person name="Hall N."/>
            <person name="Watson M."/>
            <person name="Adriaenssens E.M."/>
            <person name="Foster-Nyarko E."/>
            <person name="Jarju S."/>
            <person name="Secka A."/>
            <person name="Antonio M."/>
            <person name="Oren A."/>
            <person name="Chaudhuri R.R."/>
            <person name="La Ragione R."/>
            <person name="Hildebrand F."/>
            <person name="Pallen M.J."/>
        </authorList>
    </citation>
    <scope>NUCLEOTIDE SEQUENCE</scope>
    <source>
        <strain evidence="4">CHK195-11698</strain>
    </source>
</reference>
<dbReference type="InterPro" id="IPR027417">
    <property type="entry name" value="P-loop_NTPase"/>
</dbReference>
<dbReference type="InterPro" id="IPR009000">
    <property type="entry name" value="Transl_B-barrel_sf"/>
</dbReference>
<dbReference type="Gene3D" id="3.30.230.10">
    <property type="match status" value="1"/>
</dbReference>
<feature type="domain" description="Tr-type G" evidence="3">
    <location>
        <begin position="7"/>
        <end position="217"/>
    </location>
</feature>
<sequence length="689" mass="76461">MRTYQSTEIGNVVVLGHAGCGKTSVIEAMLYRSGGSNRLGKIADGTTTSDYDAEEMKRKVSINGTVIPMEWENCKINILDTPGYFDFVGEVRQALKVADSALIIVPATQGIDVGTEIAWENAKHLPKIIFINGLDERNASFDQKLAELKEKFGKTIAPIQVPIMENGKMVGYVNVAKMEGRRFNGEWTEEIPIPEEMMDEVRPVREMILEAVAETSDELLDKFMNGEEFTREEISWALRKGVLNNELVPVLCGTQNIGIQIILNSIVAFFPAAADTVNSFIVKHVNTDEEDIIGYNEALAPSCFVFKTVADPFVGKISLFKVCTGVIKAGMPLYNTKKGEIEKPNKLYMMKGKDLVEVEELHAGDIGAFSKLQFTSTNDTLCQENDPVLYEDIVYPHPYYTKAIQALSKGNEDKISNAINKLLEEDQTLRFETHPETKQQLLSGIGDQHLDITLSKLKSKFKIEIGLTDPKLPYRETIRGKAQVRGKHKKQSGGHGQYGDVEIIFEPSGDLSKTYVFEEKIFGGAVPKSYFPAVEKGLAECCQKGVLAGYPMVGVKATLVDGSYHDVDSSEMAFKLATAIAYKEGIPKAKPVILEPIMSCKVTVPESYTGDIMGDFNKRRARVMGVEPIEGTDQCVIEAEAPQANMMNYPIDLRSMTQGRGNFDMEFVRYEQVPSDVQNQIIQKAKEEA</sequence>
<comment type="caution">
    <text evidence="4">The sequence shown here is derived from an EMBL/GenBank/DDBJ whole genome shotgun (WGS) entry which is preliminary data.</text>
</comment>
<dbReference type="InterPro" id="IPR005225">
    <property type="entry name" value="Small_GTP-bd"/>
</dbReference>
<reference evidence="4" key="1">
    <citation type="submission" date="2020-10" db="EMBL/GenBank/DDBJ databases">
        <authorList>
            <person name="Gilroy R."/>
        </authorList>
    </citation>
    <scope>NUCLEOTIDE SEQUENCE</scope>
    <source>
        <strain evidence="4">CHK195-11698</strain>
    </source>
</reference>
<dbReference type="CDD" id="cd04170">
    <property type="entry name" value="EF-G_bact"/>
    <property type="match status" value="1"/>
</dbReference>
<keyword evidence="4" id="KW-0251">Elongation factor</keyword>
<dbReference type="PROSITE" id="PS51722">
    <property type="entry name" value="G_TR_2"/>
    <property type="match status" value="1"/>
</dbReference>
<dbReference type="GO" id="GO:0003746">
    <property type="term" value="F:translation elongation factor activity"/>
    <property type="evidence" value="ECO:0007669"/>
    <property type="project" value="UniProtKB-KW"/>
</dbReference>
<evidence type="ECO:0000256" key="1">
    <source>
        <dbReference type="ARBA" id="ARBA00022741"/>
    </source>
</evidence>
<name>A0A9D1L0J4_9FIRM</name>
<dbReference type="InterPro" id="IPR053905">
    <property type="entry name" value="EF-G-like_DII"/>
</dbReference>
<dbReference type="InterPro" id="IPR035649">
    <property type="entry name" value="EFG_V"/>
</dbReference>
<evidence type="ECO:0000313" key="5">
    <source>
        <dbReference type="Proteomes" id="UP000824175"/>
    </source>
</evidence>
<dbReference type="CDD" id="cd04088">
    <property type="entry name" value="EFG_mtEFG_II"/>
    <property type="match status" value="1"/>
</dbReference>
<dbReference type="SUPFAM" id="SSF54980">
    <property type="entry name" value="EF-G C-terminal domain-like"/>
    <property type="match status" value="2"/>
</dbReference>